<name>A0A2N5E893_9GAMM</name>
<dbReference type="InterPro" id="IPR037143">
    <property type="entry name" value="4-PPantetheinyl_Trfase_dom_sf"/>
</dbReference>
<evidence type="ECO:0000313" key="4">
    <source>
        <dbReference type="Proteomes" id="UP000234240"/>
    </source>
</evidence>
<dbReference type="InterPro" id="IPR008278">
    <property type="entry name" value="4-PPantetheinyl_Trfase_dom"/>
</dbReference>
<reference evidence="3 4" key="1">
    <citation type="submission" date="2017-12" db="EMBL/GenBank/DDBJ databases">
        <title>Characterization of six clinical isolates of Enterochimera gen. nov., a novel genus of the Yersiniaciae family and the three species Enterochimera arupensis sp. nov., Enterochimera coloradensis sp. nov, and Enterochimera californica sp. nov.</title>
        <authorList>
            <person name="Rossi A."/>
            <person name="Fisher M."/>
        </authorList>
    </citation>
    <scope>NUCLEOTIDE SEQUENCE [LARGE SCALE GENOMIC DNA]</scope>
    <source>
        <strain evidence="4">2015-Iso6</strain>
    </source>
</reference>
<dbReference type="Pfam" id="PF01648">
    <property type="entry name" value="ACPS"/>
    <property type="match status" value="1"/>
</dbReference>
<dbReference type="Proteomes" id="UP000234240">
    <property type="component" value="Unassembled WGS sequence"/>
</dbReference>
<evidence type="ECO:0000256" key="1">
    <source>
        <dbReference type="ARBA" id="ARBA00022679"/>
    </source>
</evidence>
<gene>
    <name evidence="3" type="ORF">CYR55_09165</name>
</gene>
<proteinExistence type="predicted"/>
<keyword evidence="1" id="KW-0808">Transferase</keyword>
<dbReference type="SUPFAM" id="SSF56214">
    <property type="entry name" value="4'-phosphopantetheinyl transferase"/>
    <property type="match status" value="2"/>
</dbReference>
<organism evidence="3 4">
    <name type="scientific">Chimaeribacter californicus</name>
    <dbReference type="NCBI Taxonomy" id="2060067"/>
    <lineage>
        <taxon>Bacteria</taxon>
        <taxon>Pseudomonadati</taxon>
        <taxon>Pseudomonadota</taxon>
        <taxon>Gammaproteobacteria</taxon>
        <taxon>Enterobacterales</taxon>
        <taxon>Yersiniaceae</taxon>
        <taxon>Chimaeribacter</taxon>
    </lineage>
</organism>
<accession>A0A2N5E893</accession>
<evidence type="ECO:0000259" key="2">
    <source>
        <dbReference type="Pfam" id="PF01648"/>
    </source>
</evidence>
<keyword evidence="4" id="KW-1185">Reference proteome</keyword>
<dbReference type="AlphaFoldDB" id="A0A2N5E893"/>
<dbReference type="RefSeq" id="WP_101815840.1">
    <property type="nucleotide sequence ID" value="NZ_PJZF01000006.1"/>
</dbReference>
<feature type="domain" description="4'-phosphopantetheinyl transferase" evidence="2">
    <location>
        <begin position="99"/>
        <end position="167"/>
    </location>
</feature>
<protein>
    <recommendedName>
        <fullName evidence="2">4'-phosphopantetheinyl transferase domain-containing protein</fullName>
    </recommendedName>
</protein>
<dbReference type="EMBL" id="PJZF01000006">
    <property type="protein sequence ID" value="PLR37878.1"/>
    <property type="molecule type" value="Genomic_DNA"/>
</dbReference>
<dbReference type="OrthoDB" id="7061431at2"/>
<dbReference type="Gene3D" id="3.90.470.20">
    <property type="entry name" value="4'-phosphopantetheinyl transferase domain"/>
    <property type="match status" value="2"/>
</dbReference>
<dbReference type="GO" id="GO:0000287">
    <property type="term" value="F:magnesium ion binding"/>
    <property type="evidence" value="ECO:0007669"/>
    <property type="project" value="InterPro"/>
</dbReference>
<sequence length="241" mass="26757">MACHYAKWTLSDTLPDLRRLPPELVDAAAAFSVKRRQRYLHGRVLLAEMMAYFYGIPLLPKMITPPSGRPCFADTNLPDFSLAYAGNTLGVMLSSEGKVGLDMEVIRARSSRILQLHHTHLSSAEQAWVAEQNEPMEASTQLWCIRQSILKLSGLGNSGLDTVRLHPASARLRSSVLPDVQVASDSDSLFAWACAQSPTLGRMVQWRYHPDTGFSQIQEGLPAQQTLSSHFMKLLSLPPTR</sequence>
<evidence type="ECO:0000313" key="3">
    <source>
        <dbReference type="EMBL" id="PLR37878.1"/>
    </source>
</evidence>
<comment type="caution">
    <text evidence="3">The sequence shown here is derived from an EMBL/GenBank/DDBJ whole genome shotgun (WGS) entry which is preliminary data.</text>
</comment>
<dbReference type="GO" id="GO:0008897">
    <property type="term" value="F:holo-[acyl-carrier-protein] synthase activity"/>
    <property type="evidence" value="ECO:0007669"/>
    <property type="project" value="InterPro"/>
</dbReference>